<dbReference type="AlphaFoldDB" id="A8QCZ7"/>
<dbReference type="PANTHER" id="PTHR13395">
    <property type="entry name" value="SISTER CHROMATID COHESION PROTEIN DCC1-RELATED"/>
    <property type="match status" value="1"/>
</dbReference>
<dbReference type="GO" id="GO:0000775">
    <property type="term" value="C:chromosome, centromeric region"/>
    <property type="evidence" value="ECO:0007669"/>
    <property type="project" value="TreeGrafter"/>
</dbReference>
<dbReference type="PANTHER" id="PTHR13395:SF6">
    <property type="entry name" value="SISTER CHROMATID COHESION PROTEIN DCC1"/>
    <property type="match status" value="1"/>
</dbReference>
<keyword evidence="4" id="KW-1185">Reference proteome</keyword>
<organism evidence="3 4">
    <name type="scientific">Malassezia globosa (strain ATCC MYA-4612 / CBS 7966)</name>
    <name type="common">Dandruff-associated fungus</name>
    <dbReference type="NCBI Taxonomy" id="425265"/>
    <lineage>
        <taxon>Eukaryota</taxon>
        <taxon>Fungi</taxon>
        <taxon>Dikarya</taxon>
        <taxon>Basidiomycota</taxon>
        <taxon>Ustilaginomycotina</taxon>
        <taxon>Malasseziomycetes</taxon>
        <taxon>Malasseziales</taxon>
        <taxon>Malasseziaceae</taxon>
        <taxon>Malassezia</taxon>
    </lineage>
</organism>
<proteinExistence type="inferred from homology"/>
<dbReference type="GO" id="GO:0034088">
    <property type="term" value="P:maintenance of mitotic sister chromatid cohesion"/>
    <property type="evidence" value="ECO:0007669"/>
    <property type="project" value="TreeGrafter"/>
</dbReference>
<evidence type="ECO:0000313" key="3">
    <source>
        <dbReference type="EMBL" id="EDP41516.1"/>
    </source>
</evidence>
<dbReference type="OrthoDB" id="276989at2759"/>
<dbReference type="EMBL" id="AAYY01000020">
    <property type="protein sequence ID" value="EDP41516.1"/>
    <property type="molecule type" value="Genomic_DNA"/>
</dbReference>
<dbReference type="Proteomes" id="UP000008837">
    <property type="component" value="Unassembled WGS sequence"/>
</dbReference>
<comment type="similarity">
    <text evidence="1">Belongs to the DCC1 family.</text>
</comment>
<dbReference type="GO" id="GO:0000785">
    <property type="term" value="C:chromatin"/>
    <property type="evidence" value="ECO:0007669"/>
    <property type="project" value="TreeGrafter"/>
</dbReference>
<keyword evidence="2" id="KW-0235">DNA replication</keyword>
<evidence type="ECO:0000256" key="2">
    <source>
        <dbReference type="ARBA" id="ARBA00022705"/>
    </source>
</evidence>
<dbReference type="InParanoid" id="A8QCZ7"/>
<protein>
    <recommendedName>
        <fullName evidence="5">Sister chromatid cohesion protein DCC1</fullName>
    </recommendedName>
</protein>
<dbReference type="InterPro" id="IPR019128">
    <property type="entry name" value="Dcc1"/>
</dbReference>
<evidence type="ECO:0008006" key="5">
    <source>
        <dbReference type="Google" id="ProtNLM"/>
    </source>
</evidence>
<dbReference type="GeneID" id="5853048"/>
<evidence type="ECO:0000256" key="1">
    <source>
        <dbReference type="ARBA" id="ARBA00007017"/>
    </source>
</evidence>
<dbReference type="VEuPathDB" id="FungiDB:MGL_4065"/>
<gene>
    <name evidence="3" type="ORF">MGL_4065</name>
</gene>
<evidence type="ECO:0000313" key="4">
    <source>
        <dbReference type="Proteomes" id="UP000008837"/>
    </source>
</evidence>
<dbReference type="RefSeq" id="XP_001728730.1">
    <property type="nucleotide sequence ID" value="XM_001728678.1"/>
</dbReference>
<dbReference type="GO" id="GO:0006260">
    <property type="term" value="P:DNA replication"/>
    <property type="evidence" value="ECO:0007669"/>
    <property type="project" value="UniProtKB-KW"/>
</dbReference>
<accession>A8QCZ7</accession>
<dbReference type="STRING" id="425265.A8QCZ7"/>
<comment type="caution">
    <text evidence="3">The sequence shown here is derived from an EMBL/GenBank/DDBJ whole genome shotgun (WGS) entry which is preliminary data.</text>
</comment>
<dbReference type="KEGG" id="mgl:MGL_4065"/>
<reference evidence="3 4" key="1">
    <citation type="journal article" date="2007" name="Proc. Natl. Acad. Sci. U.S.A.">
        <title>Dandruff-associated Malassezia genomes reveal convergent and divergent virulence traits shared with plant and human fungal pathogens.</title>
        <authorList>
            <person name="Xu J."/>
            <person name="Saunders C.W."/>
            <person name="Hu P."/>
            <person name="Grant R.A."/>
            <person name="Boekhout T."/>
            <person name="Kuramae E.E."/>
            <person name="Kronstad J.W."/>
            <person name="Deangelis Y.M."/>
            <person name="Reeder N.L."/>
            <person name="Johnstone K.R."/>
            <person name="Leland M."/>
            <person name="Fieno A.M."/>
            <person name="Begley W.M."/>
            <person name="Sun Y."/>
            <person name="Lacey M.P."/>
            <person name="Chaudhary T."/>
            <person name="Keough T."/>
            <person name="Chu L."/>
            <person name="Sears R."/>
            <person name="Yuan B."/>
            <person name="Dawson T.L.Jr."/>
        </authorList>
    </citation>
    <scope>NUCLEOTIDE SEQUENCE [LARGE SCALE GENOMIC DNA]</scope>
    <source>
        <strain evidence="4">ATCC MYA-4612 / CBS 7966</strain>
    </source>
</reference>
<dbReference type="Pfam" id="PF09724">
    <property type="entry name" value="Dcc1"/>
    <property type="match status" value="1"/>
</dbReference>
<name>A8QCZ7_MALGO</name>
<sequence length="339" mass="38352">MDEGASSSIPIVTADAASPQEYRILEVPPEVEALIERKDVPLQFNGRLADEAVLVTHDATYAVRQVSQSNSLLLCSVDVRDNGSHALVLRQNVQDTLELVRTCANLERIMSLLDEDMYTGGEEHVHDRTKRHYTRNELMSVVQASEAEFTQGLRAYHVLELDGYLRRVAPDLVVDLLHSLLAHVDIFACAPDRVPYVRMCEALAPRACRAVAEAMVGDWFCATPQRASAPTVPLHIPLARESVAQFLGLHLLRTQKRMPLIAFMDAWHHELGIMSQDAHLALLQVRGKWSSVSIASALTLATHLLYRDIIYYTQHRPRLLRRMPTQQRRQVHCHVRWPN</sequence>
<dbReference type="GO" id="GO:0031390">
    <property type="term" value="C:Ctf18 RFC-like complex"/>
    <property type="evidence" value="ECO:0007669"/>
    <property type="project" value="InterPro"/>
</dbReference>